<dbReference type="EMBL" id="FOZL01000001">
    <property type="protein sequence ID" value="SFS18513.1"/>
    <property type="molecule type" value="Genomic_DNA"/>
</dbReference>
<proteinExistence type="predicted"/>
<keyword evidence="3" id="KW-0645">Protease</keyword>
<dbReference type="InterPro" id="IPR007863">
    <property type="entry name" value="Peptidase_M16_C"/>
</dbReference>
<dbReference type="GO" id="GO:0006508">
    <property type="term" value="P:proteolysis"/>
    <property type="evidence" value="ECO:0007669"/>
    <property type="project" value="UniProtKB-KW"/>
</dbReference>
<feature type="domain" description="Peptidase M16 C-terminal" evidence="2">
    <location>
        <begin position="216"/>
        <end position="391"/>
    </location>
</feature>
<dbReference type="STRING" id="474950.SAMN05421771_3486"/>
<feature type="chain" id="PRO_5011791318" evidence="1">
    <location>
        <begin position="20"/>
        <end position="491"/>
    </location>
</feature>
<dbReference type="InterPro" id="IPR011249">
    <property type="entry name" value="Metalloenz_LuxS/M16"/>
</dbReference>
<evidence type="ECO:0000256" key="1">
    <source>
        <dbReference type="SAM" id="SignalP"/>
    </source>
</evidence>
<dbReference type="Pfam" id="PF05193">
    <property type="entry name" value="Peptidase_M16_C"/>
    <property type="match status" value="1"/>
</dbReference>
<protein>
    <submittedName>
        <fullName evidence="3">Zinc protease</fullName>
    </submittedName>
</protein>
<dbReference type="PANTHER" id="PTHR11851">
    <property type="entry name" value="METALLOPROTEASE"/>
    <property type="match status" value="1"/>
</dbReference>
<dbReference type="GO" id="GO:0046872">
    <property type="term" value="F:metal ion binding"/>
    <property type="evidence" value="ECO:0007669"/>
    <property type="project" value="InterPro"/>
</dbReference>
<gene>
    <name evidence="3" type="ORF">SAMN05421771_3486</name>
</gene>
<reference evidence="3 4" key="1">
    <citation type="submission" date="2016-10" db="EMBL/GenBank/DDBJ databases">
        <authorList>
            <person name="de Groot N.N."/>
        </authorList>
    </citation>
    <scope>NUCLEOTIDE SEQUENCE [LARGE SCALE GENOMIC DNA]</scope>
    <source>
        <strain evidence="3 4">DSM 21001</strain>
    </source>
</reference>
<keyword evidence="1" id="KW-0732">Signal</keyword>
<evidence type="ECO:0000259" key="2">
    <source>
        <dbReference type="Pfam" id="PF05193"/>
    </source>
</evidence>
<keyword evidence="4" id="KW-1185">Reference proteome</keyword>
<dbReference type="Gene3D" id="3.30.830.10">
    <property type="entry name" value="Metalloenzyme, LuxS/M16 peptidase-like"/>
    <property type="match status" value="2"/>
</dbReference>
<organism evidence="3 4">
    <name type="scientific">Granulicella pectinivorans</name>
    <dbReference type="NCBI Taxonomy" id="474950"/>
    <lineage>
        <taxon>Bacteria</taxon>
        <taxon>Pseudomonadati</taxon>
        <taxon>Acidobacteriota</taxon>
        <taxon>Terriglobia</taxon>
        <taxon>Terriglobales</taxon>
        <taxon>Acidobacteriaceae</taxon>
        <taxon>Granulicella</taxon>
    </lineage>
</organism>
<keyword evidence="3" id="KW-0378">Hydrolase</keyword>
<dbReference type="PANTHER" id="PTHR11851:SF225">
    <property type="entry name" value="NON-PEPTIDASE HOMOLOG YMXG"/>
    <property type="match status" value="1"/>
</dbReference>
<dbReference type="GO" id="GO:0008233">
    <property type="term" value="F:peptidase activity"/>
    <property type="evidence" value="ECO:0007669"/>
    <property type="project" value="UniProtKB-KW"/>
</dbReference>
<dbReference type="RefSeq" id="WP_089841062.1">
    <property type="nucleotide sequence ID" value="NZ_FOZL01000001.1"/>
</dbReference>
<dbReference type="SUPFAM" id="SSF63411">
    <property type="entry name" value="LuxS/MPP-like metallohydrolase"/>
    <property type="match status" value="2"/>
</dbReference>
<feature type="signal peptide" evidence="1">
    <location>
        <begin position="1"/>
        <end position="19"/>
    </location>
</feature>
<dbReference type="Proteomes" id="UP000199024">
    <property type="component" value="Unassembled WGS sequence"/>
</dbReference>
<evidence type="ECO:0000313" key="4">
    <source>
        <dbReference type="Proteomes" id="UP000199024"/>
    </source>
</evidence>
<evidence type="ECO:0000313" key="3">
    <source>
        <dbReference type="EMBL" id="SFS18513.1"/>
    </source>
</evidence>
<dbReference type="AlphaFoldDB" id="A0A1I6MRY5"/>
<sequence length="491" mass="52326">MKNQILFTTLFALAAVAGAQVPAPRPVPATAAVQPWKKIPIPPLHDFKPEQPKKIVLDNGLTIFLQEDHELPFIDGTILIKGGSRDEPADKVGLVSLYGQTWRTSGTAAVAGDVLDERLAMKAATIETGGGLATTSLRWSSLKEDYDTVSASAFDLLLHPAFKADKLALAKRQLEAGIARRNDDAAGIASRAAVQLAYGKQGPYGRQAEFATVEAVTVADLSAWHDRTLAAGGMIVALEGDFDSAAMEAKLRSVFSTLPRGEALPAVPNLFPPPHPGVYFVDKSDVDQSNVILVGLGTERSNPDYYALSVMNEIFSGGFGSRVFQTVRTKLGLAYSVGGSYGASYDHDGLFEVQAATKSASTVAATRAMIDEIGKLKSVPPTATELKNAKDDVLNSFIFHYDSKDKTLAEQLTLALYGYPADFLEKYKTGIEKVTAEDVTRVANKYIDASKLAIVIVGNAQEMGGPPSALGPVTNLDITIPPPPAPPAKKK</sequence>
<accession>A0A1I6MRY5</accession>
<dbReference type="OrthoDB" id="9811314at2"/>
<dbReference type="InterPro" id="IPR050361">
    <property type="entry name" value="MPP/UQCRC_Complex"/>
</dbReference>
<name>A0A1I6MRY5_9BACT</name>